<keyword evidence="3" id="KW-1185">Reference proteome</keyword>
<organism evidence="2 3">
    <name type="scientific">Cerina litoralis</name>
    <dbReference type="NCBI Taxonomy" id="2874477"/>
    <lineage>
        <taxon>Bacteria</taxon>
        <taxon>Pseudomonadati</taxon>
        <taxon>Bacteroidota</taxon>
        <taxon>Flavobacteriia</taxon>
        <taxon>Flavobacteriales</taxon>
        <taxon>Flavobacteriaceae</taxon>
        <taxon>Cerina</taxon>
    </lineage>
</organism>
<evidence type="ECO:0000259" key="1">
    <source>
        <dbReference type="Pfam" id="PF00027"/>
    </source>
</evidence>
<name>A0AAE3JM40_9FLAO</name>
<dbReference type="InterPro" id="IPR000595">
    <property type="entry name" value="cNMP-bd_dom"/>
</dbReference>
<protein>
    <submittedName>
        <fullName evidence="2">Cyclic nucleotide-binding domain-containing protein</fullName>
    </submittedName>
</protein>
<dbReference type="CDD" id="cd00038">
    <property type="entry name" value="CAP_ED"/>
    <property type="match status" value="1"/>
</dbReference>
<gene>
    <name evidence="2" type="ORF">K8352_01285</name>
</gene>
<reference evidence="2" key="1">
    <citation type="submission" date="2023-02" db="EMBL/GenBank/DDBJ databases">
        <title>Genome of Flavobacteriaceae gen. nov. sp. strain F89.</title>
        <authorList>
            <person name="Wang Y."/>
        </authorList>
    </citation>
    <scope>NUCLEOTIDE SEQUENCE</scope>
    <source>
        <strain evidence="2">F89</strain>
    </source>
</reference>
<proteinExistence type="predicted"/>
<evidence type="ECO:0000313" key="2">
    <source>
        <dbReference type="EMBL" id="MCG2459375.1"/>
    </source>
</evidence>
<sequence>MYDKLIEHIQRIVPHTKSESQIIKDHFTQLQVKKKEHFLKQGYVCRTAGFIIEGCYRNYVISSEGKEINTSFGFENWWIGDVGSFVNQTPTQINAQFLEDTTLLTISAENYLSLMNKVPCF</sequence>
<feature type="domain" description="Cyclic nucleotide-binding" evidence="1">
    <location>
        <begin position="31"/>
        <end position="117"/>
    </location>
</feature>
<dbReference type="SUPFAM" id="SSF51206">
    <property type="entry name" value="cAMP-binding domain-like"/>
    <property type="match status" value="1"/>
</dbReference>
<dbReference type="Gene3D" id="2.60.120.10">
    <property type="entry name" value="Jelly Rolls"/>
    <property type="match status" value="1"/>
</dbReference>
<dbReference type="EMBL" id="JAIRBC010000001">
    <property type="protein sequence ID" value="MCG2459375.1"/>
    <property type="molecule type" value="Genomic_DNA"/>
</dbReference>
<comment type="caution">
    <text evidence="2">The sequence shown here is derived from an EMBL/GenBank/DDBJ whole genome shotgun (WGS) entry which is preliminary data.</text>
</comment>
<dbReference type="InterPro" id="IPR014710">
    <property type="entry name" value="RmlC-like_jellyroll"/>
</dbReference>
<dbReference type="Pfam" id="PF00027">
    <property type="entry name" value="cNMP_binding"/>
    <property type="match status" value="1"/>
</dbReference>
<dbReference type="AlphaFoldDB" id="A0AAE3JM40"/>
<accession>A0AAE3JM40</accession>
<dbReference type="InterPro" id="IPR018490">
    <property type="entry name" value="cNMP-bd_dom_sf"/>
</dbReference>
<evidence type="ECO:0000313" key="3">
    <source>
        <dbReference type="Proteomes" id="UP001200642"/>
    </source>
</evidence>
<dbReference type="Proteomes" id="UP001200642">
    <property type="component" value="Unassembled WGS sequence"/>
</dbReference>